<dbReference type="EMBL" id="QJKJ01005961">
    <property type="protein sequence ID" value="RDX88361.1"/>
    <property type="molecule type" value="Genomic_DNA"/>
</dbReference>
<dbReference type="Proteomes" id="UP000257109">
    <property type="component" value="Unassembled WGS sequence"/>
</dbReference>
<evidence type="ECO:0000313" key="1">
    <source>
        <dbReference type="EMBL" id="RDX88361.1"/>
    </source>
</evidence>
<keyword evidence="2" id="KW-1185">Reference proteome</keyword>
<gene>
    <name evidence="1" type="ORF">CR513_30063</name>
</gene>
<proteinExistence type="predicted"/>
<feature type="non-terminal residue" evidence="1">
    <location>
        <position position="52"/>
    </location>
</feature>
<comment type="caution">
    <text evidence="1">The sequence shown here is derived from an EMBL/GenBank/DDBJ whole genome shotgun (WGS) entry which is preliminary data.</text>
</comment>
<name>A0A371GCV7_MUCPR</name>
<reference evidence="1" key="1">
    <citation type="submission" date="2018-05" db="EMBL/GenBank/DDBJ databases">
        <title>Draft genome of Mucuna pruriens seed.</title>
        <authorList>
            <person name="Nnadi N.E."/>
            <person name="Vos R."/>
            <person name="Hasami M.H."/>
            <person name="Devisetty U.K."/>
            <person name="Aguiy J.C."/>
        </authorList>
    </citation>
    <scope>NUCLEOTIDE SEQUENCE [LARGE SCALE GENOMIC DNA]</scope>
    <source>
        <strain evidence="1">JCA_2017</strain>
    </source>
</reference>
<dbReference type="AlphaFoldDB" id="A0A371GCV7"/>
<protein>
    <submittedName>
        <fullName evidence="1">Uncharacterized protein</fullName>
    </submittedName>
</protein>
<evidence type="ECO:0000313" key="2">
    <source>
        <dbReference type="Proteomes" id="UP000257109"/>
    </source>
</evidence>
<organism evidence="1 2">
    <name type="scientific">Mucuna pruriens</name>
    <name type="common">Velvet bean</name>
    <name type="synonym">Dolichos pruriens</name>
    <dbReference type="NCBI Taxonomy" id="157652"/>
    <lineage>
        <taxon>Eukaryota</taxon>
        <taxon>Viridiplantae</taxon>
        <taxon>Streptophyta</taxon>
        <taxon>Embryophyta</taxon>
        <taxon>Tracheophyta</taxon>
        <taxon>Spermatophyta</taxon>
        <taxon>Magnoliopsida</taxon>
        <taxon>eudicotyledons</taxon>
        <taxon>Gunneridae</taxon>
        <taxon>Pentapetalae</taxon>
        <taxon>rosids</taxon>
        <taxon>fabids</taxon>
        <taxon>Fabales</taxon>
        <taxon>Fabaceae</taxon>
        <taxon>Papilionoideae</taxon>
        <taxon>50 kb inversion clade</taxon>
        <taxon>NPAAA clade</taxon>
        <taxon>indigoferoid/millettioid clade</taxon>
        <taxon>Phaseoleae</taxon>
        <taxon>Mucuna</taxon>
    </lineage>
</organism>
<sequence length="52" mass="6001">MSALLSLRKHAEVMPLYITLNILNTNDHLAKFDSKILHRLNSRTLVVKNPFI</sequence>
<accession>A0A371GCV7</accession>